<dbReference type="EMBL" id="OW152820">
    <property type="protein sequence ID" value="CAH2075475.1"/>
    <property type="molecule type" value="Genomic_DNA"/>
</dbReference>
<evidence type="ECO:0000313" key="2">
    <source>
        <dbReference type="EMBL" id="CAH2075475.1"/>
    </source>
</evidence>
<keyword evidence="3" id="KW-1185">Reference proteome</keyword>
<protein>
    <submittedName>
        <fullName evidence="2">Uncharacterized protein</fullName>
    </submittedName>
</protein>
<organism evidence="2 3">
    <name type="scientific">Iphiclides podalirius</name>
    <name type="common">scarce swallowtail</name>
    <dbReference type="NCBI Taxonomy" id="110791"/>
    <lineage>
        <taxon>Eukaryota</taxon>
        <taxon>Metazoa</taxon>
        <taxon>Ecdysozoa</taxon>
        <taxon>Arthropoda</taxon>
        <taxon>Hexapoda</taxon>
        <taxon>Insecta</taxon>
        <taxon>Pterygota</taxon>
        <taxon>Neoptera</taxon>
        <taxon>Endopterygota</taxon>
        <taxon>Lepidoptera</taxon>
        <taxon>Glossata</taxon>
        <taxon>Ditrysia</taxon>
        <taxon>Papilionoidea</taxon>
        <taxon>Papilionidae</taxon>
        <taxon>Papilioninae</taxon>
        <taxon>Iphiclides</taxon>
    </lineage>
</organism>
<accession>A0ABN8J435</accession>
<feature type="region of interest" description="Disordered" evidence="1">
    <location>
        <begin position="1"/>
        <end position="41"/>
    </location>
</feature>
<evidence type="ECO:0000256" key="1">
    <source>
        <dbReference type="SAM" id="MobiDB-lite"/>
    </source>
</evidence>
<dbReference type="Proteomes" id="UP000837857">
    <property type="component" value="Chromosome 8"/>
</dbReference>
<proteinExistence type="predicted"/>
<name>A0ABN8J435_9NEOP</name>
<gene>
    <name evidence="2" type="ORF">IPOD504_LOCUS16828</name>
</gene>
<feature type="non-terminal residue" evidence="2">
    <location>
        <position position="79"/>
    </location>
</feature>
<evidence type="ECO:0000313" key="3">
    <source>
        <dbReference type="Proteomes" id="UP000837857"/>
    </source>
</evidence>
<reference evidence="2" key="1">
    <citation type="submission" date="2022-03" db="EMBL/GenBank/DDBJ databases">
        <authorList>
            <person name="Martin H S."/>
        </authorList>
    </citation>
    <scope>NUCLEOTIDE SEQUENCE</scope>
</reference>
<sequence>MEAPPAAAYATSDFPEAAEPSEEEKKEACAIGDGNTPETTLLSRMSTSSYSLSSELLASWQPYEPVSTRQVSAGIHRAR</sequence>